<accession>A0A4R8QCU1</accession>
<comment type="caution">
    <text evidence="5">The sequence shown here is derived from an EMBL/GenBank/DDBJ whole genome shotgun (WGS) entry which is preliminary data.</text>
</comment>
<feature type="domain" description="Enoyl reductase (ER)" evidence="4">
    <location>
        <begin position="10"/>
        <end position="337"/>
    </location>
</feature>
<dbReference type="InterPro" id="IPR011032">
    <property type="entry name" value="GroES-like_sf"/>
</dbReference>
<dbReference type="PANTHER" id="PTHR43401">
    <property type="entry name" value="L-THREONINE 3-DEHYDROGENASE"/>
    <property type="match status" value="1"/>
</dbReference>
<proteinExistence type="predicted"/>
<dbReference type="SUPFAM" id="SSF51735">
    <property type="entry name" value="NAD(P)-binding Rossmann-fold domains"/>
    <property type="match status" value="1"/>
</dbReference>
<dbReference type="Pfam" id="PF08240">
    <property type="entry name" value="ADH_N"/>
    <property type="match status" value="1"/>
</dbReference>
<keyword evidence="2" id="KW-0862">Zinc</keyword>
<keyword evidence="3" id="KW-0560">Oxidoreductase</keyword>
<dbReference type="SMART" id="SM00829">
    <property type="entry name" value="PKS_ER"/>
    <property type="match status" value="1"/>
</dbReference>
<keyword evidence="6" id="KW-1185">Reference proteome</keyword>
<keyword evidence="1" id="KW-0479">Metal-binding</keyword>
<dbReference type="SUPFAM" id="SSF50129">
    <property type="entry name" value="GroES-like"/>
    <property type="match status" value="1"/>
</dbReference>
<evidence type="ECO:0000313" key="5">
    <source>
        <dbReference type="EMBL" id="TDZ36468.1"/>
    </source>
</evidence>
<dbReference type="GO" id="GO:0046872">
    <property type="term" value="F:metal ion binding"/>
    <property type="evidence" value="ECO:0007669"/>
    <property type="project" value="UniProtKB-KW"/>
</dbReference>
<dbReference type="InterPro" id="IPR013149">
    <property type="entry name" value="ADH-like_C"/>
</dbReference>
<dbReference type="InterPro" id="IPR020843">
    <property type="entry name" value="ER"/>
</dbReference>
<evidence type="ECO:0000259" key="4">
    <source>
        <dbReference type="SMART" id="SM00829"/>
    </source>
</evidence>
<evidence type="ECO:0000313" key="6">
    <source>
        <dbReference type="Proteomes" id="UP000295703"/>
    </source>
</evidence>
<dbReference type="GO" id="GO:0016491">
    <property type="term" value="F:oxidoreductase activity"/>
    <property type="evidence" value="ECO:0007669"/>
    <property type="project" value="UniProtKB-KW"/>
</dbReference>
<evidence type="ECO:0000256" key="1">
    <source>
        <dbReference type="ARBA" id="ARBA00022723"/>
    </source>
</evidence>
<dbReference type="AlphaFoldDB" id="A0A4R8QCU1"/>
<dbReference type="InterPro" id="IPR050129">
    <property type="entry name" value="Zn_alcohol_dh"/>
</dbReference>
<dbReference type="Gene3D" id="3.40.50.720">
    <property type="entry name" value="NAD(P)-binding Rossmann-like Domain"/>
    <property type="match status" value="1"/>
</dbReference>
<dbReference type="Pfam" id="PF00107">
    <property type="entry name" value="ADH_zinc_N"/>
    <property type="match status" value="1"/>
</dbReference>
<dbReference type="STRING" id="5466.A0A4R8QCU1"/>
<name>A0A4R8QCU1_COLTR</name>
<evidence type="ECO:0000256" key="2">
    <source>
        <dbReference type="ARBA" id="ARBA00022833"/>
    </source>
</evidence>
<evidence type="ECO:0000256" key="3">
    <source>
        <dbReference type="ARBA" id="ARBA00023002"/>
    </source>
</evidence>
<dbReference type="Proteomes" id="UP000295703">
    <property type="component" value="Unassembled WGS sequence"/>
</dbReference>
<organism evidence="5 6">
    <name type="scientific">Colletotrichum trifolii</name>
    <dbReference type="NCBI Taxonomy" id="5466"/>
    <lineage>
        <taxon>Eukaryota</taxon>
        <taxon>Fungi</taxon>
        <taxon>Dikarya</taxon>
        <taxon>Ascomycota</taxon>
        <taxon>Pezizomycotina</taxon>
        <taxon>Sordariomycetes</taxon>
        <taxon>Hypocreomycetidae</taxon>
        <taxon>Glomerellales</taxon>
        <taxon>Glomerellaceae</taxon>
        <taxon>Colletotrichum</taxon>
        <taxon>Colletotrichum orbiculare species complex</taxon>
    </lineage>
</organism>
<reference evidence="5 6" key="1">
    <citation type="submission" date="2018-12" db="EMBL/GenBank/DDBJ databases">
        <title>Genome sequence and assembly of Colletotrichum trifolii.</title>
        <authorList>
            <person name="Gan P."/>
            <person name="Shirasu K."/>
        </authorList>
    </citation>
    <scope>NUCLEOTIDE SEQUENCE [LARGE SCALE GENOMIC DNA]</scope>
    <source>
        <strain evidence="5 6">543-2</strain>
    </source>
</reference>
<sequence>MKSLQVTGPGVVAWVDIPQPKNGPKDVLLKMKACGICGSDSLFVEMGGVPPRYGCTPLGHEPAAEVVSVGDEVPSPDIEAGDHVVIDTTVFTDGMFGYGGAQGGLSEYVVVYNYEPRKQLRKIPKHIPWDVAALNEPMAVALHAVNRTSPQPGSKVVIFGAGAIGLGAMLSYRRKGAEHIVVIDVVDSKLEKALQLGADAVINSATEGDLFGKLVGLHGAGATAWSTDVRAGTDIYLDAAGVAAVPKQVFNLAKRGATFGVVGLHKQPTSLHFRDLLLTELSIVFSMGYPTEIFEITDDVVEHWEKYAEIISDKVPYERALGALELARSGKATKVVVVFE</sequence>
<dbReference type="InterPro" id="IPR013154">
    <property type="entry name" value="ADH-like_N"/>
</dbReference>
<dbReference type="PANTHER" id="PTHR43401:SF2">
    <property type="entry name" value="L-THREONINE 3-DEHYDROGENASE"/>
    <property type="match status" value="1"/>
</dbReference>
<dbReference type="InterPro" id="IPR036291">
    <property type="entry name" value="NAD(P)-bd_dom_sf"/>
</dbReference>
<gene>
    <name evidence="5" type="primary">SDH-0</name>
    <name evidence="5" type="ORF">CTRI78_v011298</name>
</gene>
<protein>
    <submittedName>
        <fullName evidence="5">Sorbitol dehydrogenase</fullName>
    </submittedName>
</protein>
<dbReference type="EMBL" id="RYZW01000264">
    <property type="protein sequence ID" value="TDZ36468.1"/>
    <property type="molecule type" value="Genomic_DNA"/>
</dbReference>
<dbReference type="Gene3D" id="3.90.180.10">
    <property type="entry name" value="Medium-chain alcohol dehydrogenases, catalytic domain"/>
    <property type="match status" value="1"/>
</dbReference>